<evidence type="ECO:0000256" key="10">
    <source>
        <dbReference type="ARBA" id="ARBA00023136"/>
    </source>
</evidence>
<dbReference type="GO" id="GO:0007602">
    <property type="term" value="P:phototransduction"/>
    <property type="evidence" value="ECO:0007669"/>
    <property type="project" value="TreeGrafter"/>
</dbReference>
<dbReference type="Pfam" id="PF00876">
    <property type="entry name" value="Innexin"/>
    <property type="match status" value="1"/>
</dbReference>
<comment type="subcellular location">
    <subcellularLocation>
        <location evidence="1">Cell junction</location>
        <location evidence="1">Gap junction</location>
    </subcellularLocation>
    <subcellularLocation>
        <location evidence="2 12">Cell membrane</location>
        <topology evidence="2 12">Multi-pass membrane protein</topology>
    </subcellularLocation>
</comment>
<keyword evidence="5 12" id="KW-0812">Transmembrane</keyword>
<evidence type="ECO:0000256" key="11">
    <source>
        <dbReference type="ARBA" id="ARBA00023303"/>
    </source>
</evidence>
<evidence type="ECO:0000256" key="1">
    <source>
        <dbReference type="ARBA" id="ARBA00004610"/>
    </source>
</evidence>
<dbReference type="GO" id="GO:0034220">
    <property type="term" value="P:monoatomic ion transmembrane transport"/>
    <property type="evidence" value="ECO:0007669"/>
    <property type="project" value="UniProtKB-KW"/>
</dbReference>
<dbReference type="GO" id="GO:0005921">
    <property type="term" value="C:gap junction"/>
    <property type="evidence" value="ECO:0007669"/>
    <property type="project" value="UniProtKB-SubCell"/>
</dbReference>
<name>A0A7R9LJV6_9ACAR</name>
<feature type="transmembrane region" description="Helical" evidence="12">
    <location>
        <begin position="114"/>
        <end position="136"/>
    </location>
</feature>
<dbReference type="PROSITE" id="PS51013">
    <property type="entry name" value="PANNEXIN"/>
    <property type="match status" value="1"/>
</dbReference>
<evidence type="ECO:0000313" key="14">
    <source>
        <dbReference type="Proteomes" id="UP000728032"/>
    </source>
</evidence>
<dbReference type="AlphaFoldDB" id="A0A7R9LJV6"/>
<sequence>MVLALFQPVKKLVKKETVYIDNNTFRLHYRATVILLIAFSIVITSGQYFGDPIDCISKDFQRVDKHPFDMLDTYCWIHSTFVLPDAMNKKVGVEVAHPGVDKHTPDQKQVYHSYYQWVGFVLFLQAVMFYAPRYIWKNYEDGKLKVLVQGLGNPIIKDGERGEKIQALTKYLKANLRYHNAYFWYYTACELANMANVIIQMYLVDSFLGGAFSTYGSDVLNHSESDQENRVDPMIQVFPRMTKCTFRQYGSSGDVQKHDALCILPLNIVNEKIYIILWFWFIILAVITGITIVYRLLIIFFPALRYLTLRSQARLTDANHLRLVMEVSKIGDWFLLSLLCRNIDGQHYRELIQEFSKAITEDGSGEAMLENSEKQALTSSA</sequence>
<keyword evidence="11 12" id="KW-0407">Ion channel</keyword>
<dbReference type="EMBL" id="OC916066">
    <property type="protein sequence ID" value="CAD7643032.1"/>
    <property type="molecule type" value="Genomic_DNA"/>
</dbReference>
<evidence type="ECO:0000313" key="13">
    <source>
        <dbReference type="EMBL" id="CAD7643032.1"/>
    </source>
</evidence>
<keyword evidence="14" id="KW-1185">Reference proteome</keyword>
<dbReference type="GO" id="GO:0005243">
    <property type="term" value="F:gap junction channel activity"/>
    <property type="evidence" value="ECO:0007669"/>
    <property type="project" value="TreeGrafter"/>
</dbReference>
<evidence type="ECO:0000256" key="2">
    <source>
        <dbReference type="ARBA" id="ARBA00004651"/>
    </source>
</evidence>
<dbReference type="EMBL" id="CAJPVJ010001241">
    <property type="protein sequence ID" value="CAG2164365.1"/>
    <property type="molecule type" value="Genomic_DNA"/>
</dbReference>
<dbReference type="PANTHER" id="PTHR11893:SF41">
    <property type="entry name" value="INNEXIN INX2"/>
    <property type="match status" value="1"/>
</dbReference>
<proteinExistence type="inferred from homology"/>
<keyword evidence="9 12" id="KW-0406">Ion transport</keyword>
<dbReference type="OrthoDB" id="5867527at2759"/>
<dbReference type="GO" id="GO:0005886">
    <property type="term" value="C:plasma membrane"/>
    <property type="evidence" value="ECO:0007669"/>
    <property type="project" value="UniProtKB-SubCell"/>
</dbReference>
<comment type="function">
    <text evidence="12">Structural component of the gap junctions.</text>
</comment>
<feature type="transmembrane region" description="Helical" evidence="12">
    <location>
        <begin position="183"/>
        <end position="203"/>
    </location>
</feature>
<keyword evidence="10 12" id="KW-0472">Membrane</keyword>
<dbReference type="InterPro" id="IPR000990">
    <property type="entry name" value="Innexin"/>
</dbReference>
<dbReference type="PANTHER" id="PTHR11893">
    <property type="entry name" value="INNEXIN"/>
    <property type="match status" value="1"/>
</dbReference>
<accession>A0A7R9LJV6</accession>
<feature type="transmembrane region" description="Helical" evidence="12">
    <location>
        <begin position="275"/>
        <end position="304"/>
    </location>
</feature>
<keyword evidence="4" id="KW-1003">Cell membrane</keyword>
<feature type="transmembrane region" description="Helical" evidence="12">
    <location>
        <begin position="31"/>
        <end position="50"/>
    </location>
</feature>
<evidence type="ECO:0000256" key="6">
    <source>
        <dbReference type="ARBA" id="ARBA00022868"/>
    </source>
</evidence>
<keyword evidence="7" id="KW-0965">Cell junction</keyword>
<evidence type="ECO:0000256" key="4">
    <source>
        <dbReference type="ARBA" id="ARBA00022475"/>
    </source>
</evidence>
<protein>
    <recommendedName>
        <fullName evidence="12">Innexin</fullName>
    </recommendedName>
</protein>
<keyword evidence="8 12" id="KW-1133">Transmembrane helix</keyword>
<evidence type="ECO:0000256" key="9">
    <source>
        <dbReference type="ARBA" id="ARBA00023065"/>
    </source>
</evidence>
<keyword evidence="6" id="KW-0303">Gap junction</keyword>
<evidence type="ECO:0000256" key="12">
    <source>
        <dbReference type="RuleBase" id="RU010713"/>
    </source>
</evidence>
<comment type="similarity">
    <text evidence="12">Belongs to the pannexin family.</text>
</comment>
<evidence type="ECO:0000256" key="3">
    <source>
        <dbReference type="ARBA" id="ARBA00022448"/>
    </source>
</evidence>
<reference evidence="13" key="1">
    <citation type="submission" date="2020-11" db="EMBL/GenBank/DDBJ databases">
        <authorList>
            <person name="Tran Van P."/>
        </authorList>
    </citation>
    <scope>NUCLEOTIDE SEQUENCE</scope>
</reference>
<dbReference type="PRINTS" id="PR01262">
    <property type="entry name" value="INNEXIN"/>
</dbReference>
<evidence type="ECO:0000256" key="5">
    <source>
        <dbReference type="ARBA" id="ARBA00022692"/>
    </source>
</evidence>
<organism evidence="13">
    <name type="scientific">Oppiella nova</name>
    <dbReference type="NCBI Taxonomy" id="334625"/>
    <lineage>
        <taxon>Eukaryota</taxon>
        <taxon>Metazoa</taxon>
        <taxon>Ecdysozoa</taxon>
        <taxon>Arthropoda</taxon>
        <taxon>Chelicerata</taxon>
        <taxon>Arachnida</taxon>
        <taxon>Acari</taxon>
        <taxon>Acariformes</taxon>
        <taxon>Sarcoptiformes</taxon>
        <taxon>Oribatida</taxon>
        <taxon>Brachypylina</taxon>
        <taxon>Oppioidea</taxon>
        <taxon>Oppiidae</taxon>
        <taxon>Oppiella</taxon>
    </lineage>
</organism>
<dbReference type="Proteomes" id="UP000728032">
    <property type="component" value="Unassembled WGS sequence"/>
</dbReference>
<keyword evidence="3 12" id="KW-0813">Transport</keyword>
<evidence type="ECO:0000256" key="7">
    <source>
        <dbReference type="ARBA" id="ARBA00022949"/>
    </source>
</evidence>
<gene>
    <name evidence="12" type="primary">inx</name>
    <name evidence="13" type="ORF">ONB1V03_LOCUS3921</name>
</gene>
<evidence type="ECO:0000256" key="8">
    <source>
        <dbReference type="ARBA" id="ARBA00022989"/>
    </source>
</evidence>